<name>A0ABN1TAQ8_9ACTN</name>
<organism evidence="2 3">
    <name type="scientific">Kitasatospora arboriphila</name>
    <dbReference type="NCBI Taxonomy" id="258052"/>
    <lineage>
        <taxon>Bacteria</taxon>
        <taxon>Bacillati</taxon>
        <taxon>Actinomycetota</taxon>
        <taxon>Actinomycetes</taxon>
        <taxon>Kitasatosporales</taxon>
        <taxon>Streptomycetaceae</taxon>
        <taxon>Kitasatospora</taxon>
    </lineage>
</organism>
<dbReference type="EMBL" id="BAAALD010000005">
    <property type="protein sequence ID" value="GAA1071659.1"/>
    <property type="molecule type" value="Genomic_DNA"/>
</dbReference>
<feature type="region of interest" description="Disordered" evidence="1">
    <location>
        <begin position="118"/>
        <end position="137"/>
    </location>
</feature>
<proteinExistence type="predicted"/>
<reference evidence="2 3" key="1">
    <citation type="journal article" date="2019" name="Int. J. Syst. Evol. Microbiol.">
        <title>The Global Catalogue of Microorganisms (GCM) 10K type strain sequencing project: providing services to taxonomists for standard genome sequencing and annotation.</title>
        <authorList>
            <consortium name="The Broad Institute Genomics Platform"/>
            <consortium name="The Broad Institute Genome Sequencing Center for Infectious Disease"/>
            <person name="Wu L."/>
            <person name="Ma J."/>
        </authorList>
    </citation>
    <scope>NUCLEOTIDE SEQUENCE [LARGE SCALE GENOMIC DNA]</scope>
    <source>
        <strain evidence="2 3">JCM 13002</strain>
    </source>
</reference>
<accession>A0ABN1TAQ8</accession>
<feature type="compositionally biased region" description="Low complexity" evidence="1">
    <location>
        <begin position="194"/>
        <end position="220"/>
    </location>
</feature>
<gene>
    <name evidence="2" type="ORF">GCM10009663_08750</name>
</gene>
<comment type="caution">
    <text evidence="2">The sequence shown here is derived from an EMBL/GenBank/DDBJ whole genome shotgun (WGS) entry which is preliminary data.</text>
</comment>
<keyword evidence="3" id="KW-1185">Reference proteome</keyword>
<feature type="region of interest" description="Disordered" evidence="1">
    <location>
        <begin position="171"/>
        <end position="220"/>
    </location>
</feature>
<evidence type="ECO:0000313" key="3">
    <source>
        <dbReference type="Proteomes" id="UP001499987"/>
    </source>
</evidence>
<feature type="compositionally biased region" description="Gly residues" evidence="1">
    <location>
        <begin position="177"/>
        <end position="189"/>
    </location>
</feature>
<dbReference type="Proteomes" id="UP001499987">
    <property type="component" value="Unassembled WGS sequence"/>
</dbReference>
<sequence length="220" mass="21141">MLALLALVGCGAGGDGTPAPALTPPALGAPTAPPSGREGMLALPLSAYGSDREQNARREQAVRALTADCMHAAGWTGFTGDDALDSGGEVPDASALPAGAFGYLRAEVAAVQGFHGPTAAAPVRTPRPPASEAEGTAAQGCVKKALTAVRPADTAGSELVDALFGRSLEATGRDARGGGGPPGGGGGGPSPCLTAPAGAAARAPGRSGTAGRAAGRTAGR</sequence>
<evidence type="ECO:0000313" key="2">
    <source>
        <dbReference type="EMBL" id="GAA1071659.1"/>
    </source>
</evidence>
<evidence type="ECO:0008006" key="4">
    <source>
        <dbReference type="Google" id="ProtNLM"/>
    </source>
</evidence>
<evidence type="ECO:0000256" key="1">
    <source>
        <dbReference type="SAM" id="MobiDB-lite"/>
    </source>
</evidence>
<protein>
    <recommendedName>
        <fullName evidence="4">Lipoprotein</fullName>
    </recommendedName>
</protein>